<name>A0A183KA60_9TREM</name>
<sequence length="39" mass="4590">MTMMYLAQIILVTMLLLINTEYSKCLFVNFTLYQIVVTL</sequence>
<gene>
    <name evidence="1" type="ORF">SCUD_LOCUS11893</name>
</gene>
<keyword evidence="2" id="KW-1185">Reference proteome</keyword>
<dbReference type="AlphaFoldDB" id="A0A183KA60"/>
<reference evidence="1 2" key="2">
    <citation type="submission" date="2018-11" db="EMBL/GenBank/DDBJ databases">
        <authorList>
            <consortium name="Pathogen Informatics"/>
        </authorList>
    </citation>
    <scope>NUCLEOTIDE SEQUENCE [LARGE SCALE GENOMIC DNA]</scope>
    <source>
        <strain evidence="1">Dakar</strain>
        <strain evidence="2">Dakar, Senegal</strain>
    </source>
</reference>
<evidence type="ECO:0000313" key="2">
    <source>
        <dbReference type="Proteomes" id="UP000279833"/>
    </source>
</evidence>
<evidence type="ECO:0000313" key="1">
    <source>
        <dbReference type="EMBL" id="VDP46525.1"/>
    </source>
</evidence>
<dbReference type="Proteomes" id="UP000279833">
    <property type="component" value="Unassembled WGS sequence"/>
</dbReference>
<reference evidence="3" key="1">
    <citation type="submission" date="2016-06" db="UniProtKB">
        <authorList>
            <consortium name="WormBaseParasite"/>
        </authorList>
    </citation>
    <scope>IDENTIFICATION</scope>
</reference>
<dbReference type="WBParaSite" id="SCUD_0001189301-mRNA-1">
    <property type="protein sequence ID" value="SCUD_0001189301-mRNA-1"/>
    <property type="gene ID" value="SCUD_0001189301"/>
</dbReference>
<accession>A0A183KA60</accession>
<dbReference type="EMBL" id="UZAK01034718">
    <property type="protein sequence ID" value="VDP46525.1"/>
    <property type="molecule type" value="Genomic_DNA"/>
</dbReference>
<evidence type="ECO:0000313" key="3">
    <source>
        <dbReference type="WBParaSite" id="SCUD_0001189301-mRNA-1"/>
    </source>
</evidence>
<protein>
    <submittedName>
        <fullName evidence="1 3">Uncharacterized protein</fullName>
    </submittedName>
</protein>
<organism evidence="3">
    <name type="scientific">Schistosoma curassoni</name>
    <dbReference type="NCBI Taxonomy" id="6186"/>
    <lineage>
        <taxon>Eukaryota</taxon>
        <taxon>Metazoa</taxon>
        <taxon>Spiralia</taxon>
        <taxon>Lophotrochozoa</taxon>
        <taxon>Platyhelminthes</taxon>
        <taxon>Trematoda</taxon>
        <taxon>Digenea</taxon>
        <taxon>Strigeidida</taxon>
        <taxon>Schistosomatoidea</taxon>
        <taxon>Schistosomatidae</taxon>
        <taxon>Schistosoma</taxon>
    </lineage>
</organism>
<proteinExistence type="predicted"/>